<keyword evidence="2" id="KW-1133">Transmembrane helix</keyword>
<evidence type="ECO:0000256" key="2">
    <source>
        <dbReference type="SAM" id="Phobius"/>
    </source>
</evidence>
<name>A0A0S2FDS3_LYSAN</name>
<keyword evidence="4" id="KW-1185">Reference proteome</keyword>
<dbReference type="InterPro" id="IPR010364">
    <property type="entry name" value="Uncharacterised_IM_CreD"/>
</dbReference>
<feature type="transmembrane region" description="Helical" evidence="2">
    <location>
        <begin position="344"/>
        <end position="362"/>
    </location>
</feature>
<accession>A0A0S2FDS3</accession>
<feature type="transmembrane region" description="Helical" evidence="2">
    <location>
        <begin position="319"/>
        <end position="337"/>
    </location>
</feature>
<dbReference type="eggNOG" id="COG4452">
    <property type="taxonomic scope" value="Bacteria"/>
</dbReference>
<dbReference type="PIRSF" id="PIRSF004548">
    <property type="entry name" value="CreD"/>
    <property type="match status" value="1"/>
</dbReference>
<proteinExistence type="predicted"/>
<feature type="compositionally biased region" description="Basic and acidic residues" evidence="1">
    <location>
        <begin position="457"/>
        <end position="466"/>
    </location>
</feature>
<dbReference type="GO" id="GO:0005886">
    <property type="term" value="C:plasma membrane"/>
    <property type="evidence" value="ECO:0007669"/>
    <property type="project" value="TreeGrafter"/>
</dbReference>
<dbReference type="KEGG" id="lab:LA76x_3565"/>
<dbReference type="PATRIC" id="fig|84531.8.peg.3582"/>
<evidence type="ECO:0000256" key="1">
    <source>
        <dbReference type="SAM" id="MobiDB-lite"/>
    </source>
</evidence>
<dbReference type="Pfam" id="PF06123">
    <property type="entry name" value="CreD"/>
    <property type="match status" value="1"/>
</dbReference>
<sequence>MWLKMLMVLGMTLAILIPLLMIGGVIDERQTYRAQAVARIARSYAGAQAFSGPALVVPYEDSWVETEKDLDGTVKRVQRREQGRWTFFPNKLDVEGEIVPKVRKLGLHQVRVYEWKGKAKADFAATIPADPVLSADQVESGRRRVIGRPWLSYAFADVRGLRNPKLRLDGAETTIEDGLGARDGGGIHARLAVPAPGSSLRLQTDLDFALGGTESLALVPLGKNNRFALSSTWPHPNYGGSFPPHSDDIGDQGFRAEWQVSSVATNAQRQYLAGSILPTVAVAGDDEIGNEPGGDINAVQVTLKDPVNVYSQADRATKYGLLFVLLTFVGFFMFELMKQLRIHPIQYGLVGLALAIFFLLLVSLSEHFAFGLAYLAASVACIGLLVFYLSAVLRSLVRALGFGAMLTTLYGALYGLLISEDNALVLGAGLLFLILAVLMMVTRKVDWYQLGGSAPKRVPDPPKAEALRTPVAQAAGAPPDLPPQRGE</sequence>
<gene>
    <name evidence="3" type="ORF">LA76x_3565</name>
</gene>
<dbReference type="PANTHER" id="PTHR30092">
    <property type="entry name" value="INNER MEMBRANE PROTEIN CRED"/>
    <property type="match status" value="1"/>
</dbReference>
<feature type="transmembrane region" description="Helical" evidence="2">
    <location>
        <begin position="423"/>
        <end position="441"/>
    </location>
</feature>
<dbReference type="EMBL" id="CP011129">
    <property type="protein sequence ID" value="ALN81687.1"/>
    <property type="molecule type" value="Genomic_DNA"/>
</dbReference>
<protein>
    <submittedName>
        <fullName evidence="3">Inner membrane CreD family protein</fullName>
    </submittedName>
</protein>
<feature type="transmembrane region" description="Helical" evidence="2">
    <location>
        <begin position="396"/>
        <end position="417"/>
    </location>
</feature>
<keyword evidence="2" id="KW-0812">Transmembrane</keyword>
<dbReference type="AlphaFoldDB" id="A0A0S2FDS3"/>
<organism evidence="3 4">
    <name type="scientific">Lysobacter antibioticus</name>
    <dbReference type="NCBI Taxonomy" id="84531"/>
    <lineage>
        <taxon>Bacteria</taxon>
        <taxon>Pseudomonadati</taxon>
        <taxon>Pseudomonadota</taxon>
        <taxon>Gammaproteobacteria</taxon>
        <taxon>Lysobacterales</taxon>
        <taxon>Lysobacteraceae</taxon>
        <taxon>Lysobacter</taxon>
    </lineage>
</organism>
<evidence type="ECO:0000313" key="3">
    <source>
        <dbReference type="EMBL" id="ALN81687.1"/>
    </source>
</evidence>
<dbReference type="Proteomes" id="UP000060787">
    <property type="component" value="Chromosome"/>
</dbReference>
<dbReference type="STRING" id="84531.LA76x_3565"/>
<evidence type="ECO:0000313" key="4">
    <source>
        <dbReference type="Proteomes" id="UP000060787"/>
    </source>
</evidence>
<reference evidence="3 4" key="1">
    <citation type="journal article" date="2015" name="BMC Genomics">
        <title>Comparative genomics and metabolic profiling of the genus Lysobacter.</title>
        <authorList>
            <person name="de Bruijn I."/>
            <person name="Cheng X."/>
            <person name="de Jager V."/>
            <person name="Exposito R.G."/>
            <person name="Watrous J."/>
            <person name="Patel N."/>
            <person name="Postma J."/>
            <person name="Dorrestein P.C."/>
            <person name="Kobayashi D."/>
            <person name="Raaijmakers J.M."/>
        </authorList>
    </citation>
    <scope>NUCLEOTIDE SEQUENCE [LARGE SCALE GENOMIC DNA]</scope>
    <source>
        <strain evidence="3 4">76</strain>
    </source>
</reference>
<keyword evidence="2" id="KW-0472">Membrane</keyword>
<dbReference type="PANTHER" id="PTHR30092:SF0">
    <property type="entry name" value="INNER MEMBRANE PROTEIN CRED"/>
    <property type="match status" value="1"/>
</dbReference>
<dbReference type="NCBIfam" id="NF008712">
    <property type="entry name" value="PRK11715.1-1"/>
    <property type="match status" value="1"/>
</dbReference>
<feature type="transmembrane region" description="Helical" evidence="2">
    <location>
        <begin position="368"/>
        <end position="389"/>
    </location>
</feature>
<feature type="region of interest" description="Disordered" evidence="1">
    <location>
        <begin position="455"/>
        <end position="487"/>
    </location>
</feature>